<sequence length="66" mass="7712">MEKFKLFLRTIHGSKEALHSLGDFEGLGLCNDRGPKWYKKETAVLEFQRFEDNDNAKDELYVTFAI</sequence>
<dbReference type="AlphaFoldDB" id="A0A6J4U097"/>
<gene>
    <name evidence="1" type="ORF">AVDCRST_MAG96-3977</name>
</gene>
<name>A0A6J4U097_9BACT</name>
<accession>A0A6J4U097</accession>
<dbReference type="EMBL" id="CADCVN010001554">
    <property type="protein sequence ID" value="CAA9536840.1"/>
    <property type="molecule type" value="Genomic_DNA"/>
</dbReference>
<protein>
    <submittedName>
        <fullName evidence="1">Uncharacterized protein</fullName>
    </submittedName>
</protein>
<reference evidence="1" key="1">
    <citation type="submission" date="2020-02" db="EMBL/GenBank/DDBJ databases">
        <authorList>
            <person name="Meier V. D."/>
        </authorList>
    </citation>
    <scope>NUCLEOTIDE SEQUENCE</scope>
    <source>
        <strain evidence="1">AVDCRST_MAG96</strain>
    </source>
</reference>
<evidence type="ECO:0000313" key="1">
    <source>
        <dbReference type="EMBL" id="CAA9536840.1"/>
    </source>
</evidence>
<proteinExistence type="predicted"/>
<organism evidence="1">
    <name type="scientific">uncultured Segetibacter sp</name>
    <dbReference type="NCBI Taxonomy" id="481133"/>
    <lineage>
        <taxon>Bacteria</taxon>
        <taxon>Pseudomonadati</taxon>
        <taxon>Bacteroidota</taxon>
        <taxon>Chitinophagia</taxon>
        <taxon>Chitinophagales</taxon>
        <taxon>Chitinophagaceae</taxon>
        <taxon>Segetibacter</taxon>
        <taxon>environmental samples</taxon>
    </lineage>
</organism>